<feature type="compositionally biased region" description="Basic and acidic residues" evidence="4">
    <location>
        <begin position="24"/>
        <end position="33"/>
    </location>
</feature>
<keyword evidence="1 3" id="KW-0238">DNA-binding</keyword>
<organism evidence="6 7">
    <name type="scientific">Boothiomyces macroporosus</name>
    <dbReference type="NCBI Taxonomy" id="261099"/>
    <lineage>
        <taxon>Eukaryota</taxon>
        <taxon>Fungi</taxon>
        <taxon>Fungi incertae sedis</taxon>
        <taxon>Chytridiomycota</taxon>
        <taxon>Chytridiomycota incertae sedis</taxon>
        <taxon>Chytridiomycetes</taxon>
        <taxon>Rhizophydiales</taxon>
        <taxon>Terramycetaceae</taxon>
        <taxon>Boothiomyces</taxon>
    </lineage>
</organism>
<keyword evidence="7" id="KW-1185">Reference proteome</keyword>
<keyword evidence="2" id="KW-0804">Transcription</keyword>
<evidence type="ECO:0000259" key="5">
    <source>
        <dbReference type="PROSITE" id="PS50118"/>
    </source>
</evidence>
<evidence type="ECO:0000256" key="3">
    <source>
        <dbReference type="PROSITE-ProRule" id="PRU00267"/>
    </source>
</evidence>
<comment type="caution">
    <text evidence="6">The sequence shown here is derived from an EMBL/GenBank/DDBJ whole genome shotgun (WGS) entry which is preliminary data.</text>
</comment>
<dbReference type="Gene3D" id="1.10.30.10">
    <property type="entry name" value="High mobility group box domain"/>
    <property type="match status" value="1"/>
</dbReference>
<dbReference type="Proteomes" id="UP001210925">
    <property type="component" value="Unassembled WGS sequence"/>
</dbReference>
<dbReference type="PANTHER" id="PTHR10270:SF161">
    <property type="entry name" value="SEX-DETERMINING REGION Y PROTEIN"/>
    <property type="match status" value="1"/>
</dbReference>
<reference evidence="6" key="1">
    <citation type="submission" date="2020-05" db="EMBL/GenBank/DDBJ databases">
        <title>Phylogenomic resolution of chytrid fungi.</title>
        <authorList>
            <person name="Stajich J.E."/>
            <person name="Amses K."/>
            <person name="Simmons R."/>
            <person name="Seto K."/>
            <person name="Myers J."/>
            <person name="Bonds A."/>
            <person name="Quandt C.A."/>
            <person name="Barry K."/>
            <person name="Liu P."/>
            <person name="Grigoriev I."/>
            <person name="Longcore J.E."/>
            <person name="James T.Y."/>
        </authorList>
    </citation>
    <scope>NUCLEOTIDE SEQUENCE</scope>
    <source>
        <strain evidence="6">PLAUS21</strain>
    </source>
</reference>
<dbReference type="EMBL" id="JADGKB010000062">
    <property type="protein sequence ID" value="KAJ3255682.1"/>
    <property type="molecule type" value="Genomic_DNA"/>
</dbReference>
<feature type="region of interest" description="Disordered" evidence="4">
    <location>
        <begin position="1"/>
        <end position="34"/>
    </location>
</feature>
<dbReference type="PROSITE" id="PS50118">
    <property type="entry name" value="HMG_BOX_2"/>
    <property type="match status" value="1"/>
</dbReference>
<sequence>MENQEKAEERKPEVNDQEVSDAENDPRDKEKKKNYVKKPLNSFFLYRRAMRDKIIKKYNITKSHEISKMAGDCWALEPESVKQKYQKLAQEEYSKHKETHPEYKWPSRNDPKRKANKQKVPTATKKVCNPNEPVAFFFGSSSTLNAKPINPAQFPNNWGQQGYYNPASPTGYYNPASPTNSMASPTTGFAYPPGFASPTAYPASPNPMASPMASPTMGMVSPLQQPMVSPTMQMASPQMQMVSPVMQATKVFLSPQMDGSFMMINQHGQPQNAVLTPQPDGSFLMLSPRADIQPLQGLFPNNNNVQVKKEDPSRPKPAPLADTLSPKANSGTNSNNMTTQPVLSPLLSPLLSPQLKAIENTLSPKMNAIDNFLSSTSPPQAPAEAENYNFDSSAFALPPVAQDLHPSISEMAPHLTSLFADAYPSTEQKSKLQENMVQSNIVQSIKGESLPETPNGIQQNSTISQGMHHIVHNGLTSQPNITSIANQGLQNNINTQKISHPNIPPNHRTAQMPMQTISSPTHGQGLFDNTKQIEQNQFPKPSEDISNLFGEPDLGNFNNLNANGSSDQTNNFANEWSFDGTLFDGNS</sequence>
<dbReference type="AlphaFoldDB" id="A0AAD5Y2V3"/>
<feature type="region of interest" description="Disordered" evidence="4">
    <location>
        <begin position="92"/>
        <end position="122"/>
    </location>
</feature>
<evidence type="ECO:0000256" key="2">
    <source>
        <dbReference type="ARBA" id="ARBA00023163"/>
    </source>
</evidence>
<dbReference type="InterPro" id="IPR009071">
    <property type="entry name" value="HMG_box_dom"/>
</dbReference>
<name>A0AAD5Y2V3_9FUNG</name>
<evidence type="ECO:0000256" key="4">
    <source>
        <dbReference type="SAM" id="MobiDB-lite"/>
    </source>
</evidence>
<keyword evidence="3" id="KW-0539">Nucleus</keyword>
<dbReference type="GO" id="GO:0000978">
    <property type="term" value="F:RNA polymerase II cis-regulatory region sequence-specific DNA binding"/>
    <property type="evidence" value="ECO:0007669"/>
    <property type="project" value="TreeGrafter"/>
</dbReference>
<dbReference type="GO" id="GO:0001228">
    <property type="term" value="F:DNA-binding transcription activator activity, RNA polymerase II-specific"/>
    <property type="evidence" value="ECO:0007669"/>
    <property type="project" value="TreeGrafter"/>
</dbReference>
<protein>
    <recommendedName>
        <fullName evidence="5">HMG box domain-containing protein</fullName>
    </recommendedName>
</protein>
<dbReference type="InterPro" id="IPR036910">
    <property type="entry name" value="HMG_box_dom_sf"/>
</dbReference>
<feature type="DNA-binding region" description="HMG box" evidence="3">
    <location>
        <begin position="36"/>
        <end position="104"/>
    </location>
</feature>
<dbReference type="SMART" id="SM00398">
    <property type="entry name" value="HMG"/>
    <property type="match status" value="1"/>
</dbReference>
<feature type="region of interest" description="Disordered" evidence="4">
    <location>
        <begin position="295"/>
        <end position="337"/>
    </location>
</feature>
<feature type="compositionally biased region" description="Basic and acidic residues" evidence="4">
    <location>
        <begin position="92"/>
        <end position="113"/>
    </location>
</feature>
<dbReference type="GO" id="GO:0005634">
    <property type="term" value="C:nucleus"/>
    <property type="evidence" value="ECO:0007669"/>
    <property type="project" value="UniProtKB-UniRule"/>
</dbReference>
<feature type="compositionally biased region" description="Polar residues" evidence="4">
    <location>
        <begin position="326"/>
        <end position="337"/>
    </location>
</feature>
<dbReference type="Pfam" id="PF00505">
    <property type="entry name" value="HMG_box"/>
    <property type="match status" value="1"/>
</dbReference>
<accession>A0AAD5Y2V3</accession>
<feature type="domain" description="HMG box" evidence="5">
    <location>
        <begin position="36"/>
        <end position="104"/>
    </location>
</feature>
<evidence type="ECO:0000313" key="6">
    <source>
        <dbReference type="EMBL" id="KAJ3255682.1"/>
    </source>
</evidence>
<dbReference type="CDD" id="cd01389">
    <property type="entry name" value="HMG-box_ROX1-like"/>
    <property type="match status" value="1"/>
</dbReference>
<dbReference type="PANTHER" id="PTHR10270">
    <property type="entry name" value="SOX TRANSCRIPTION FACTOR"/>
    <property type="match status" value="1"/>
</dbReference>
<evidence type="ECO:0000256" key="1">
    <source>
        <dbReference type="ARBA" id="ARBA00023125"/>
    </source>
</evidence>
<gene>
    <name evidence="6" type="ORF">HK103_006124</name>
</gene>
<feature type="compositionally biased region" description="Basic and acidic residues" evidence="4">
    <location>
        <begin position="1"/>
        <end position="14"/>
    </location>
</feature>
<dbReference type="GO" id="GO:0030154">
    <property type="term" value="P:cell differentiation"/>
    <property type="evidence" value="ECO:0007669"/>
    <property type="project" value="TreeGrafter"/>
</dbReference>
<dbReference type="SUPFAM" id="SSF47095">
    <property type="entry name" value="HMG-box"/>
    <property type="match status" value="1"/>
</dbReference>
<evidence type="ECO:0000313" key="7">
    <source>
        <dbReference type="Proteomes" id="UP001210925"/>
    </source>
</evidence>
<dbReference type="InterPro" id="IPR050140">
    <property type="entry name" value="SRY-related_HMG-box_TF-like"/>
</dbReference>
<proteinExistence type="predicted"/>